<gene>
    <name evidence="2" type="ORF">MNBD_NITROSPINAE05-718</name>
</gene>
<dbReference type="Pfam" id="PF13517">
    <property type="entry name" value="FG-GAP_3"/>
    <property type="match status" value="3"/>
</dbReference>
<sequence length="437" mass="49560">MQVERLIALIQALKKMRIKNKNSMRARLGDLVPMVLIFLLGLFPVFSGCSKKQLLSKNSNRQHYVDVTKHYLPKISGSIERAKFARVDKDSYRDLILQVQDKKGGSRFLVLRNKNGRGFEIPKKNKMVQVPEGKILFFDVGDLNKDFADDIVIIQKTDEGNRARILFNNKKGYFYKKVDFFLPEILSGIDRVKLVDLDHDHDLDLFFYGEKVVMPDGRPASNQAQVFINNGKGEFQDLSSLLLTPVPPGIVGVFFADYSGDGIRDIFLTYRNGRDRLLFNNGLGKFTDNTQGRLPVIKGETTHADWADFDGDGDNDLLVLKRQAQSKETGYFLENNGEGRFTKRSAKALTVEGGSRVYLLDANGNSIPDALILKAGTTHFLQGQGEWKFSVETIRRLPHARRIMAMAFGDFDDDGYLDIFGIDSENRKGKLWLNRFN</sequence>
<proteinExistence type="predicted"/>
<evidence type="ECO:0000256" key="1">
    <source>
        <dbReference type="ARBA" id="ARBA00022729"/>
    </source>
</evidence>
<dbReference type="InterPro" id="IPR028994">
    <property type="entry name" value="Integrin_alpha_N"/>
</dbReference>
<dbReference type="PANTHER" id="PTHR46580:SF4">
    <property type="entry name" value="ATP_GTP-BINDING PROTEIN"/>
    <property type="match status" value="1"/>
</dbReference>
<dbReference type="AlphaFoldDB" id="A0A3B1CJD1"/>
<evidence type="ECO:0008006" key="3">
    <source>
        <dbReference type="Google" id="ProtNLM"/>
    </source>
</evidence>
<dbReference type="SUPFAM" id="SSF69318">
    <property type="entry name" value="Integrin alpha N-terminal domain"/>
    <property type="match status" value="1"/>
</dbReference>
<evidence type="ECO:0000313" key="2">
    <source>
        <dbReference type="EMBL" id="VAX26681.1"/>
    </source>
</evidence>
<keyword evidence="1" id="KW-0732">Signal</keyword>
<accession>A0A3B1CJD1</accession>
<dbReference type="Gene3D" id="2.130.10.130">
    <property type="entry name" value="Integrin alpha, N-terminal"/>
    <property type="match status" value="1"/>
</dbReference>
<protein>
    <recommendedName>
        <fullName evidence="3">VCBS repeat-containing protein</fullName>
    </recommendedName>
</protein>
<name>A0A3B1CJD1_9ZZZZ</name>
<dbReference type="InterPro" id="IPR013517">
    <property type="entry name" value="FG-GAP"/>
</dbReference>
<reference evidence="2" key="1">
    <citation type="submission" date="2018-06" db="EMBL/GenBank/DDBJ databases">
        <authorList>
            <person name="Zhirakovskaya E."/>
        </authorList>
    </citation>
    <scope>NUCLEOTIDE SEQUENCE</scope>
</reference>
<organism evidence="2">
    <name type="scientific">hydrothermal vent metagenome</name>
    <dbReference type="NCBI Taxonomy" id="652676"/>
    <lineage>
        <taxon>unclassified sequences</taxon>
        <taxon>metagenomes</taxon>
        <taxon>ecological metagenomes</taxon>
    </lineage>
</organism>
<dbReference type="PANTHER" id="PTHR46580">
    <property type="entry name" value="SENSOR KINASE-RELATED"/>
    <property type="match status" value="1"/>
</dbReference>
<dbReference type="EMBL" id="UOGG01000008">
    <property type="protein sequence ID" value="VAX26681.1"/>
    <property type="molecule type" value="Genomic_DNA"/>
</dbReference>